<evidence type="ECO:0000256" key="1">
    <source>
        <dbReference type="SAM" id="MobiDB-lite"/>
    </source>
</evidence>
<sequence>MATKVGRIKPSARTHDASRATMQTAGVCDAVCWCHNSALSDCAWRRDQSPTMLVARQQRKPSGGAKPL</sequence>
<dbReference type="Proteomes" id="UP000837857">
    <property type="component" value="Chromosome 2"/>
</dbReference>
<evidence type="ECO:0000313" key="2">
    <source>
        <dbReference type="EMBL" id="CAH2050707.1"/>
    </source>
</evidence>
<name>A0ABN8I9V4_9NEOP</name>
<keyword evidence="3" id="KW-1185">Reference proteome</keyword>
<evidence type="ECO:0008006" key="4">
    <source>
        <dbReference type="Google" id="ProtNLM"/>
    </source>
</evidence>
<feature type="region of interest" description="Disordered" evidence="1">
    <location>
        <begin position="1"/>
        <end position="20"/>
    </location>
</feature>
<reference evidence="2" key="1">
    <citation type="submission" date="2022-03" db="EMBL/GenBank/DDBJ databases">
        <authorList>
            <person name="Martin H S."/>
        </authorList>
    </citation>
    <scope>NUCLEOTIDE SEQUENCE</scope>
</reference>
<proteinExistence type="predicted"/>
<protein>
    <recommendedName>
        <fullName evidence="4">Transposase</fullName>
    </recommendedName>
</protein>
<dbReference type="EMBL" id="OW152814">
    <property type="protein sequence ID" value="CAH2050707.1"/>
    <property type="molecule type" value="Genomic_DNA"/>
</dbReference>
<gene>
    <name evidence="2" type="ORF">IPOD504_LOCUS7620</name>
</gene>
<feature type="compositionally biased region" description="Basic residues" evidence="1">
    <location>
        <begin position="1"/>
        <end position="12"/>
    </location>
</feature>
<accession>A0ABN8I9V4</accession>
<evidence type="ECO:0000313" key="3">
    <source>
        <dbReference type="Proteomes" id="UP000837857"/>
    </source>
</evidence>
<feature type="non-terminal residue" evidence="2">
    <location>
        <position position="68"/>
    </location>
</feature>
<organism evidence="2 3">
    <name type="scientific">Iphiclides podalirius</name>
    <name type="common">scarce swallowtail</name>
    <dbReference type="NCBI Taxonomy" id="110791"/>
    <lineage>
        <taxon>Eukaryota</taxon>
        <taxon>Metazoa</taxon>
        <taxon>Ecdysozoa</taxon>
        <taxon>Arthropoda</taxon>
        <taxon>Hexapoda</taxon>
        <taxon>Insecta</taxon>
        <taxon>Pterygota</taxon>
        <taxon>Neoptera</taxon>
        <taxon>Endopterygota</taxon>
        <taxon>Lepidoptera</taxon>
        <taxon>Glossata</taxon>
        <taxon>Ditrysia</taxon>
        <taxon>Papilionoidea</taxon>
        <taxon>Papilionidae</taxon>
        <taxon>Papilioninae</taxon>
        <taxon>Iphiclides</taxon>
    </lineage>
</organism>